<feature type="region of interest" description="Disordered" evidence="1">
    <location>
        <begin position="1"/>
        <end position="155"/>
    </location>
</feature>
<evidence type="ECO:0000313" key="3">
    <source>
        <dbReference type="RefSeq" id="XP_036675795.2"/>
    </source>
</evidence>
<name>A0AB40AC85_DROSZ</name>
<keyword evidence="2" id="KW-1185">Reference proteome</keyword>
<organism evidence="2 3">
    <name type="scientific">Drosophila suzukii</name>
    <name type="common">Spotted-wing drosophila fruit fly</name>
    <dbReference type="NCBI Taxonomy" id="28584"/>
    <lineage>
        <taxon>Eukaryota</taxon>
        <taxon>Metazoa</taxon>
        <taxon>Ecdysozoa</taxon>
        <taxon>Arthropoda</taxon>
        <taxon>Hexapoda</taxon>
        <taxon>Insecta</taxon>
        <taxon>Pterygota</taxon>
        <taxon>Neoptera</taxon>
        <taxon>Endopterygota</taxon>
        <taxon>Diptera</taxon>
        <taxon>Brachycera</taxon>
        <taxon>Muscomorpha</taxon>
        <taxon>Ephydroidea</taxon>
        <taxon>Drosophilidae</taxon>
        <taxon>Drosophila</taxon>
        <taxon>Sophophora</taxon>
    </lineage>
</organism>
<reference evidence="3" key="1">
    <citation type="submission" date="2025-08" db="UniProtKB">
        <authorList>
            <consortium name="RefSeq"/>
        </authorList>
    </citation>
    <scope>IDENTIFICATION</scope>
</reference>
<dbReference type="RefSeq" id="XP_036675795.2">
    <property type="nucleotide sequence ID" value="XM_036819900.3"/>
</dbReference>
<protein>
    <submittedName>
        <fullName evidence="3">Uncharacterized protein</fullName>
    </submittedName>
</protein>
<feature type="region of interest" description="Disordered" evidence="1">
    <location>
        <begin position="169"/>
        <end position="222"/>
    </location>
</feature>
<feature type="compositionally biased region" description="Polar residues" evidence="1">
    <location>
        <begin position="50"/>
        <end position="64"/>
    </location>
</feature>
<accession>A0AB40AC85</accession>
<proteinExistence type="predicted"/>
<sequence length="222" mass="23652">MADMPDLDNDISFNQKGENDAPMEAGFPIMTIATGSEKPGTAAPEAAATSGDSFNQKGGNSASMDSGIPIMSVATGSEKPGIAAPEMATTSGKGEKPEIEAEPPSNTYVKGLEKDSKGEESPKKIDADQQGLSAVGREQKEEPPSEALRQSGDQINVRQLGCHMDLEEEASPEALRQSEEEQKQSKANSLLKRDSQDTVDDTFAPQAKKPKLLKAQDQDQEM</sequence>
<gene>
    <name evidence="3" type="primary">LOC118878177</name>
</gene>
<evidence type="ECO:0000313" key="2">
    <source>
        <dbReference type="Proteomes" id="UP001652628"/>
    </source>
</evidence>
<dbReference type="AlphaFoldDB" id="A0AB40AC85"/>
<feature type="compositionally biased region" description="Basic and acidic residues" evidence="1">
    <location>
        <begin position="111"/>
        <end position="127"/>
    </location>
</feature>
<dbReference type="GeneID" id="118878177"/>
<dbReference type="Proteomes" id="UP001652628">
    <property type="component" value="Chromosome X"/>
</dbReference>
<evidence type="ECO:0000256" key="1">
    <source>
        <dbReference type="SAM" id="MobiDB-lite"/>
    </source>
</evidence>